<evidence type="ECO:0000313" key="3">
    <source>
        <dbReference type="EMBL" id="AVG46798.1"/>
    </source>
</evidence>
<proteinExistence type="predicted"/>
<evidence type="ECO:0000256" key="2">
    <source>
        <dbReference type="ARBA" id="ARBA00023043"/>
    </source>
</evidence>
<dbReference type="SMART" id="SM00248">
    <property type="entry name" value="ANK"/>
    <property type="match status" value="8"/>
</dbReference>
<dbReference type="SUPFAM" id="SSF48403">
    <property type="entry name" value="Ankyrin repeat"/>
    <property type="match status" value="1"/>
</dbReference>
<dbReference type="Proteomes" id="UP000280369">
    <property type="component" value="Segment"/>
</dbReference>
<dbReference type="PANTHER" id="PTHR24123">
    <property type="entry name" value="ANKYRIN REPEAT-CONTAINING"/>
    <property type="match status" value="1"/>
</dbReference>
<keyword evidence="2" id="KW-0040">ANK repeat</keyword>
<dbReference type="EMBL" id="MG602507">
    <property type="protein sequence ID" value="AVG46798.1"/>
    <property type="molecule type" value="Genomic_DNA"/>
</dbReference>
<dbReference type="InterPro" id="IPR051165">
    <property type="entry name" value="Multifunctional_ANK_Repeat"/>
</dbReference>
<accession>A0A2L2DKV2</accession>
<organism evidence="3">
    <name type="scientific">Acanthamoeba polyphaga mimivirus</name>
    <name type="common">APMV</name>
    <dbReference type="NCBI Taxonomy" id="212035"/>
    <lineage>
        <taxon>Viruses</taxon>
        <taxon>Varidnaviria</taxon>
        <taxon>Bamfordvirae</taxon>
        <taxon>Nucleocytoviricota</taxon>
        <taxon>Megaviricetes</taxon>
        <taxon>Imitervirales</taxon>
        <taxon>Mimiviridae</taxon>
        <taxon>Megamimivirinae</taxon>
        <taxon>Mimivirus</taxon>
        <taxon>Mimivirus bradfordmassiliense</taxon>
    </lineage>
</organism>
<dbReference type="InterPro" id="IPR036770">
    <property type="entry name" value="Ankyrin_rpt-contain_sf"/>
</dbReference>
<name>A0A2L2DKV2_MIMIV</name>
<dbReference type="Gene3D" id="1.25.40.20">
    <property type="entry name" value="Ankyrin repeat-containing domain"/>
    <property type="match status" value="2"/>
</dbReference>
<dbReference type="Pfam" id="PF12796">
    <property type="entry name" value="Ank_2"/>
    <property type="match status" value="1"/>
</dbReference>
<evidence type="ECO:0000256" key="1">
    <source>
        <dbReference type="ARBA" id="ARBA00022737"/>
    </source>
</evidence>
<dbReference type="PANTHER" id="PTHR24123:SF141">
    <property type="entry name" value="ANKYRIN 2, ISOFORM U"/>
    <property type="match status" value="1"/>
</dbReference>
<dbReference type="InterPro" id="IPR002110">
    <property type="entry name" value="Ankyrin_rpt"/>
</dbReference>
<protein>
    <submittedName>
        <fullName evidence="3">Ankyrin repeat protein</fullName>
    </submittedName>
</protein>
<keyword evidence="1" id="KW-0677">Repeat</keyword>
<sequence>MDMYYAFIPDTAKIDLSAGELKCELPEYCNRISKIQDLFHHNSWNTCYGPGVQVIELSFDISHPKFKITQLSKNPWLLTHIIIHKIYLLKDINSCISLIEKGADIQSVMLFDWACMYGFIDLVKYLHFSGIRINNSERIPNGLKYSVYCNHIEIFKHILDNNNYYCYDITELFYPICSRERIDMFDLIIKYIEDNNFDTGKLGNAFGDNLIHLYIQGNYDFCIKFEDFMEKNNICSNINYLYYAVHGKNFDLVKHVINKYGHNQEYLNEAVDTAIYQSNTKIIKYLINLGAVVTNIHNYFFDGYLFFYHSESYESRILSVIKYVIKLGANIHNNNAMSKIIMNAAKTNNFAIVKYLIEQGINYEVNNNFVLRCAVQHNQIDFIKYVIDSGCNLDDCNESLLEICVKRECMELLDYFISINLYDTDYLALYKAIELGNIIFMEKLLSCHENIIFMEKLLSCHENIDIEKILEIAVKNNRWKIIQYLFCQNIIDYDYGTYNNITKTAFDNKKFETFEFLTNQYPDHECDSLIYTIAKNIILEPSNICQDFIDLNLTETLLITEFIIYKNNNEVLNSLISLNDSAEYNSSILNISINYPTVLKYLLDTKHFDMYINQNIIESAKNINNASSIRLLQIYEKV</sequence>
<reference evidence="3" key="1">
    <citation type="journal article" date="2017" name="Front. Microbiol.">
        <title>Genome Characterization of the First Mimiviruses of Lineage C Isolated in Brazil.</title>
        <authorList>
            <person name="Assis F.L."/>
            <person name="Franco-Luiz A.P.M."/>
            <person name="Dos Santos R.N."/>
            <person name="Campos F.S."/>
            <person name="Dornas F.P."/>
            <person name="Borato P.V.M."/>
            <person name="Franco A.C."/>
            <person name="Abrahao J.S."/>
            <person name="Colson P."/>
            <person name="Scola B."/>
        </authorList>
    </citation>
    <scope>NUCLEOTIDE SEQUENCE [LARGE SCALE GENOMIC DNA]</scope>
</reference>
<organismHost>
    <name type="scientific">Acanthamoeba polyphaga</name>
    <name type="common">Amoeba</name>
    <dbReference type="NCBI Taxonomy" id="5757"/>
</organismHost>